<dbReference type="PANTHER" id="PTHR43669">
    <property type="entry name" value="5-KETO-D-GLUCONATE 5-REDUCTASE"/>
    <property type="match status" value="1"/>
</dbReference>
<proteinExistence type="inferred from homology"/>
<evidence type="ECO:0000313" key="3">
    <source>
        <dbReference type="EMBL" id="TPG54883.1"/>
    </source>
</evidence>
<comment type="caution">
    <text evidence="3">The sequence shown here is derived from an EMBL/GenBank/DDBJ whole genome shotgun (WGS) entry which is preliminary data.</text>
</comment>
<name>A0A502G1B5_9SPHN</name>
<reference evidence="3 4" key="1">
    <citation type="journal article" date="2019" name="Environ. Microbiol.">
        <title>Species interactions and distinct microbial communities in high Arctic permafrost affected cryosols are associated with the CH4 and CO2 gas fluxes.</title>
        <authorList>
            <person name="Altshuler I."/>
            <person name="Hamel J."/>
            <person name="Turney S."/>
            <person name="Magnuson E."/>
            <person name="Levesque R."/>
            <person name="Greer C."/>
            <person name="Whyte L.G."/>
        </authorList>
    </citation>
    <scope>NUCLEOTIDE SEQUENCE [LARGE SCALE GENOMIC DNA]</scope>
    <source>
        <strain evidence="3 4">E6.1</strain>
    </source>
</reference>
<dbReference type="InterPro" id="IPR002347">
    <property type="entry name" value="SDR_fam"/>
</dbReference>
<dbReference type="AlphaFoldDB" id="A0A502G1B5"/>
<comment type="similarity">
    <text evidence="1">Belongs to the short-chain dehydrogenases/reductases (SDR) family.</text>
</comment>
<dbReference type="PANTHER" id="PTHR43669:SF3">
    <property type="entry name" value="ALCOHOL DEHYDROGENASE, PUTATIVE (AFU_ORTHOLOGUE AFUA_3G03445)-RELATED"/>
    <property type="match status" value="1"/>
</dbReference>
<evidence type="ECO:0000256" key="2">
    <source>
        <dbReference type="ARBA" id="ARBA00023002"/>
    </source>
</evidence>
<gene>
    <name evidence="3" type="ORF">EAH76_09775</name>
</gene>
<dbReference type="Gene3D" id="3.40.50.720">
    <property type="entry name" value="NAD(P)-binding Rossmann-like Domain"/>
    <property type="match status" value="1"/>
</dbReference>
<dbReference type="InterPro" id="IPR036291">
    <property type="entry name" value="NAD(P)-bd_dom_sf"/>
</dbReference>
<dbReference type="PRINTS" id="PR00081">
    <property type="entry name" value="GDHRDH"/>
</dbReference>
<dbReference type="GO" id="GO:0016491">
    <property type="term" value="F:oxidoreductase activity"/>
    <property type="evidence" value="ECO:0007669"/>
    <property type="project" value="UniProtKB-KW"/>
</dbReference>
<dbReference type="EMBL" id="RCZC01000002">
    <property type="protein sequence ID" value="TPG54883.1"/>
    <property type="molecule type" value="Genomic_DNA"/>
</dbReference>
<dbReference type="RefSeq" id="WP_140850024.1">
    <property type="nucleotide sequence ID" value="NZ_RCZC01000002.1"/>
</dbReference>
<protein>
    <submittedName>
        <fullName evidence="3">SDR family NAD(P)-dependent oxidoreductase</fullName>
    </submittedName>
</protein>
<organism evidence="3 4">
    <name type="scientific">Sphingomonas glacialis</name>
    <dbReference type="NCBI Taxonomy" id="658225"/>
    <lineage>
        <taxon>Bacteria</taxon>
        <taxon>Pseudomonadati</taxon>
        <taxon>Pseudomonadota</taxon>
        <taxon>Alphaproteobacteria</taxon>
        <taxon>Sphingomonadales</taxon>
        <taxon>Sphingomonadaceae</taxon>
        <taxon>Sphingomonas</taxon>
    </lineage>
</organism>
<evidence type="ECO:0000256" key="1">
    <source>
        <dbReference type="ARBA" id="ARBA00006484"/>
    </source>
</evidence>
<dbReference type="Proteomes" id="UP000319931">
    <property type="component" value="Unassembled WGS sequence"/>
</dbReference>
<keyword evidence="4" id="KW-1185">Reference proteome</keyword>
<dbReference type="OrthoDB" id="658698at2"/>
<accession>A0A502G1B5</accession>
<evidence type="ECO:0000313" key="4">
    <source>
        <dbReference type="Proteomes" id="UP000319931"/>
    </source>
</evidence>
<dbReference type="Pfam" id="PF00106">
    <property type="entry name" value="adh_short"/>
    <property type="match status" value="1"/>
</dbReference>
<keyword evidence="2" id="KW-0560">Oxidoreductase</keyword>
<dbReference type="CDD" id="cd05233">
    <property type="entry name" value="SDR_c"/>
    <property type="match status" value="1"/>
</dbReference>
<sequence length="253" mass="26779">MKTVTDAHTAMTSLKGKRVAITGGTTGIGRAIAVLLAAEGAKVFICGRNPEYLDDALERIREVGGEADGITTELSDPENVLSFFKQASDYLGGMDCAVINAAVAAGGLTQMSEPELRYAIAVDFTAYLLSAHAAVDKLEGHGDIILIGSMSAHVLGPSSTVYAGIKAGIAAFSEALRRELGPKGIKVGLIEPGKTGSNMQLPDITPEEQRKMIQEETSLRAEDIAVGVHYMLTQPRRTVIQQLVISPRAQEGE</sequence>
<dbReference type="SUPFAM" id="SSF51735">
    <property type="entry name" value="NAD(P)-binding Rossmann-fold domains"/>
    <property type="match status" value="1"/>
</dbReference>